<feature type="region of interest" description="Disordered" evidence="1">
    <location>
        <begin position="1"/>
        <end position="78"/>
    </location>
</feature>
<dbReference type="STRING" id="215243.A0A0D2AZ28"/>
<evidence type="ECO:0000313" key="3">
    <source>
        <dbReference type="EMBL" id="KIW45081.1"/>
    </source>
</evidence>
<evidence type="ECO:0000256" key="1">
    <source>
        <dbReference type="SAM" id="MobiDB-lite"/>
    </source>
</evidence>
<feature type="compositionally biased region" description="Low complexity" evidence="1">
    <location>
        <begin position="1"/>
        <end position="12"/>
    </location>
</feature>
<keyword evidence="4" id="KW-1185">Reference proteome</keyword>
<accession>A0A0D2AZ28</accession>
<reference evidence="3 4" key="1">
    <citation type="submission" date="2015-01" db="EMBL/GenBank/DDBJ databases">
        <title>The Genome Sequence of Exophiala oligosperma CBS72588.</title>
        <authorList>
            <consortium name="The Broad Institute Genomics Platform"/>
            <person name="Cuomo C."/>
            <person name="de Hoog S."/>
            <person name="Gorbushina A."/>
            <person name="Stielow B."/>
            <person name="Teixiera M."/>
            <person name="Abouelleil A."/>
            <person name="Chapman S.B."/>
            <person name="Priest M."/>
            <person name="Young S.K."/>
            <person name="Wortman J."/>
            <person name="Nusbaum C."/>
            <person name="Birren B."/>
        </authorList>
    </citation>
    <scope>NUCLEOTIDE SEQUENCE [LARGE SCALE GENOMIC DNA]</scope>
    <source>
        <strain evidence="3 4">CBS 72588</strain>
    </source>
</reference>
<feature type="domain" description="Hemerythrin-like" evidence="2">
    <location>
        <begin position="83"/>
        <end position="200"/>
    </location>
</feature>
<evidence type="ECO:0000313" key="4">
    <source>
        <dbReference type="Proteomes" id="UP000053342"/>
    </source>
</evidence>
<dbReference type="AlphaFoldDB" id="A0A0D2AZ28"/>
<dbReference type="Proteomes" id="UP000053342">
    <property type="component" value="Unassembled WGS sequence"/>
</dbReference>
<protein>
    <recommendedName>
        <fullName evidence="2">Hemerythrin-like domain-containing protein</fullName>
    </recommendedName>
</protein>
<dbReference type="Gene3D" id="1.20.120.520">
    <property type="entry name" value="nmb1532 protein domain like"/>
    <property type="match status" value="1"/>
</dbReference>
<gene>
    <name evidence="3" type="ORF">PV06_03498</name>
</gene>
<dbReference type="GeneID" id="27355572"/>
<dbReference type="EMBL" id="KN847334">
    <property type="protein sequence ID" value="KIW45081.1"/>
    <property type="molecule type" value="Genomic_DNA"/>
</dbReference>
<dbReference type="VEuPathDB" id="FungiDB:PV06_03498"/>
<dbReference type="PANTHER" id="PTHR35585:SF1">
    <property type="entry name" value="HHE DOMAIN PROTEIN (AFU_ORTHOLOGUE AFUA_4G00730)"/>
    <property type="match status" value="1"/>
</dbReference>
<dbReference type="PANTHER" id="PTHR35585">
    <property type="entry name" value="HHE DOMAIN PROTEIN (AFU_ORTHOLOGUE AFUA_4G00730)"/>
    <property type="match status" value="1"/>
</dbReference>
<dbReference type="RefSeq" id="XP_016265297.1">
    <property type="nucleotide sequence ID" value="XM_016404292.1"/>
</dbReference>
<sequence>MSSSISPSTPSSSYPPLPPSRITRNYSEDEENNITETSSPTDDDNDHDQDQDKNDIRFSTATSSSSCPPPSPSPAYEQPMTFSTVIDKDHDTINRLAGRLRRSGTASPERARLLREVTWRLVRHDVSEDLVMRPAFVAQLGQQGQEMAEHDRQDHDRAKNELLALFEVGPDRPDFVSVLDRLFAELLEHMRVESGEQIPALERMLDPLESQRLGKEYIRTQILTPDLELTMDDNDRGLKVKVWKDVEDYARTDLSTFKKIYARVCQQQNKTRRAGHEKGKL</sequence>
<dbReference type="Pfam" id="PF01814">
    <property type="entry name" value="Hemerythrin"/>
    <property type="match status" value="1"/>
</dbReference>
<dbReference type="InterPro" id="IPR012312">
    <property type="entry name" value="Hemerythrin-like"/>
</dbReference>
<evidence type="ECO:0000259" key="2">
    <source>
        <dbReference type="Pfam" id="PF01814"/>
    </source>
</evidence>
<dbReference type="OrthoDB" id="9983919at2759"/>
<name>A0A0D2AZ28_9EURO</name>
<proteinExistence type="predicted"/>
<organism evidence="3 4">
    <name type="scientific">Exophiala oligosperma</name>
    <dbReference type="NCBI Taxonomy" id="215243"/>
    <lineage>
        <taxon>Eukaryota</taxon>
        <taxon>Fungi</taxon>
        <taxon>Dikarya</taxon>
        <taxon>Ascomycota</taxon>
        <taxon>Pezizomycotina</taxon>
        <taxon>Eurotiomycetes</taxon>
        <taxon>Chaetothyriomycetidae</taxon>
        <taxon>Chaetothyriales</taxon>
        <taxon>Herpotrichiellaceae</taxon>
        <taxon>Exophiala</taxon>
    </lineage>
</organism>
<dbReference type="HOGENOM" id="CLU_078689_0_0_1"/>